<dbReference type="GO" id="GO:0090374">
    <property type="term" value="P:oligopeptide export from mitochondrion"/>
    <property type="evidence" value="ECO:0007669"/>
    <property type="project" value="TreeGrafter"/>
</dbReference>
<dbReference type="Pfam" id="PF00664">
    <property type="entry name" value="ABC_membrane"/>
    <property type="match status" value="1"/>
</dbReference>
<evidence type="ECO:0000259" key="10">
    <source>
        <dbReference type="PROSITE" id="PS50929"/>
    </source>
</evidence>
<dbReference type="InterPro" id="IPR036640">
    <property type="entry name" value="ABC1_TM_sf"/>
</dbReference>
<feature type="domain" description="ABC transmembrane type-1" evidence="10">
    <location>
        <begin position="398"/>
        <end position="686"/>
    </location>
</feature>
<evidence type="ECO:0000313" key="12">
    <source>
        <dbReference type="WBParaSite" id="PDA_v2.g27400.t1"/>
    </source>
</evidence>
<dbReference type="CDD" id="cd18578">
    <property type="entry name" value="ABC_6TM_Pgp_ABCB1_D2_like"/>
    <property type="match status" value="1"/>
</dbReference>
<reference evidence="12" key="1">
    <citation type="submission" date="2022-11" db="UniProtKB">
        <authorList>
            <consortium name="WormBaseParasite"/>
        </authorList>
    </citation>
    <scope>IDENTIFICATION</scope>
</reference>
<dbReference type="AlphaFoldDB" id="A0A914Q7D1"/>
<feature type="transmembrane region" description="Helical" evidence="8">
    <location>
        <begin position="394"/>
        <end position="417"/>
    </location>
</feature>
<feature type="transmembrane region" description="Helical" evidence="8">
    <location>
        <begin position="20"/>
        <end position="39"/>
    </location>
</feature>
<keyword evidence="2 8" id="KW-0812">Transmembrane</keyword>
<organism evidence="11 12">
    <name type="scientific">Panagrolaimus davidi</name>
    <dbReference type="NCBI Taxonomy" id="227884"/>
    <lineage>
        <taxon>Eukaryota</taxon>
        <taxon>Metazoa</taxon>
        <taxon>Ecdysozoa</taxon>
        <taxon>Nematoda</taxon>
        <taxon>Chromadorea</taxon>
        <taxon>Rhabditida</taxon>
        <taxon>Tylenchina</taxon>
        <taxon>Panagrolaimomorpha</taxon>
        <taxon>Panagrolaimoidea</taxon>
        <taxon>Panagrolaimidae</taxon>
        <taxon>Panagrolaimus</taxon>
    </lineage>
</organism>
<dbReference type="SUPFAM" id="SSF90123">
    <property type="entry name" value="ABC transporter transmembrane region"/>
    <property type="match status" value="2"/>
</dbReference>
<feature type="transmembrane region" description="Helical" evidence="8">
    <location>
        <begin position="543"/>
        <end position="565"/>
    </location>
</feature>
<evidence type="ECO:0000259" key="9">
    <source>
        <dbReference type="PROSITE" id="PS50893"/>
    </source>
</evidence>
<feature type="transmembrane region" description="Helical" evidence="8">
    <location>
        <begin position="658"/>
        <end position="681"/>
    </location>
</feature>
<dbReference type="PROSITE" id="PS50929">
    <property type="entry name" value="ABC_TM1F"/>
    <property type="match status" value="2"/>
</dbReference>
<dbReference type="PANTHER" id="PTHR43394:SF1">
    <property type="entry name" value="ATP-BINDING CASSETTE SUB-FAMILY B MEMBER 10, MITOCHONDRIAL"/>
    <property type="match status" value="1"/>
</dbReference>
<evidence type="ECO:0000256" key="2">
    <source>
        <dbReference type="ARBA" id="ARBA00022692"/>
    </source>
</evidence>
<feature type="domain" description="ABC transporter" evidence="9">
    <location>
        <begin position="720"/>
        <end position="956"/>
    </location>
</feature>
<dbReference type="Pfam" id="PF00005">
    <property type="entry name" value="ABC_tran"/>
    <property type="match status" value="2"/>
</dbReference>
<dbReference type="Gene3D" id="3.40.50.300">
    <property type="entry name" value="P-loop containing nucleotide triphosphate hydrolases"/>
    <property type="match status" value="2"/>
</dbReference>
<accession>A0A914Q7D1</accession>
<name>A0A914Q7D1_9BILA</name>
<evidence type="ECO:0000256" key="1">
    <source>
        <dbReference type="ARBA" id="ARBA00004141"/>
    </source>
</evidence>
<dbReference type="PROSITE" id="PS00211">
    <property type="entry name" value="ABC_TRANSPORTER_1"/>
    <property type="match status" value="2"/>
</dbReference>
<evidence type="ECO:0000256" key="4">
    <source>
        <dbReference type="ARBA" id="ARBA00022840"/>
    </source>
</evidence>
<evidence type="ECO:0000313" key="11">
    <source>
        <dbReference type="Proteomes" id="UP000887578"/>
    </source>
</evidence>
<dbReference type="GO" id="GO:0005524">
    <property type="term" value="F:ATP binding"/>
    <property type="evidence" value="ECO:0007669"/>
    <property type="project" value="UniProtKB-KW"/>
</dbReference>
<dbReference type="GO" id="GO:0015421">
    <property type="term" value="F:ABC-type oligopeptide transporter activity"/>
    <property type="evidence" value="ECO:0007669"/>
    <property type="project" value="TreeGrafter"/>
</dbReference>
<feature type="transmembrane region" description="Helical" evidence="8">
    <location>
        <begin position="437"/>
        <end position="466"/>
    </location>
</feature>
<dbReference type="Gene3D" id="1.20.1560.10">
    <property type="entry name" value="ABC transporter type 1, transmembrane domain"/>
    <property type="match status" value="2"/>
</dbReference>
<keyword evidence="3" id="KW-0547">Nucleotide-binding</keyword>
<keyword evidence="6 8" id="KW-0472">Membrane</keyword>
<evidence type="ECO:0000256" key="6">
    <source>
        <dbReference type="ARBA" id="ARBA00023136"/>
    </source>
</evidence>
<evidence type="ECO:0000256" key="3">
    <source>
        <dbReference type="ARBA" id="ARBA00022741"/>
    </source>
</evidence>
<dbReference type="InterPro" id="IPR003439">
    <property type="entry name" value="ABC_transporter-like_ATP-bd"/>
</dbReference>
<dbReference type="SMART" id="SM00382">
    <property type="entry name" value="AAA"/>
    <property type="match status" value="2"/>
</dbReference>
<dbReference type="GO" id="GO:0005743">
    <property type="term" value="C:mitochondrial inner membrane"/>
    <property type="evidence" value="ECO:0007669"/>
    <property type="project" value="TreeGrafter"/>
</dbReference>
<feature type="region of interest" description="Disordered" evidence="7">
    <location>
        <begin position="334"/>
        <end position="361"/>
    </location>
</feature>
<dbReference type="CDD" id="cd03249">
    <property type="entry name" value="ABC_MTABC3_MDL1_MDL2"/>
    <property type="match status" value="2"/>
</dbReference>
<dbReference type="InterPro" id="IPR003593">
    <property type="entry name" value="AAA+_ATPase"/>
</dbReference>
<sequence>MGFWYGAKLVYESEVSPGTVFGVFWAVFIAAMRFGQAVPQFSTIINAKMAAGEIFEIIDTQPKLDRTIGLKPDTIEGEIEFSDVVFSYPSRKSIKVLNGISFTVPAGKNVALVGHSGCGKSTTIGLLMKYYEHSMGTIKIDGKLIEDLNVEWLRSMIGIVSQEPVLFHGTITENLKMGYSNVNQEEMEEACKDANAHEFIIKLPNGYESLIGEGGVKLSGGQKQRIAIARALIRKPKILLLDEATSALDTESERLVQTALDKATTGRTTITIAHRLSTVKNADNIIVFDKGNIIESGTHTELMEKENGFYRKLVSSQEIETLFDEEKLQDSSRVLSSSRKSSRKESAESASMKSILGDDNEDDEEASEMHALLKKEGAKPASAFQIIKYAKPEIVIAIIGFVLSLVRGASWPLFSVLYGALFKVFSNKTFDSDAENIVLWITIGFIGVGICGGISTWLSGYLLGLVGEKVNVRLRMDVYRNLMRQDGEYYDNVNHSVGKLTARLSTDSNNVQAAIDQRLADVLQGVTSLVAGLAVAMYFGWNIAPFCLITSIVFIGIQFAISFAVKKRAQHDTQSSENEATVCSESISNVKTIQALVQEDVIFDKFLDASKKPNSRAICRGWLMSITYSVAAAFVSLNFCVSYFIGLIMIDNQYCSPFIVFQVIEALNVATLMIMATASYFPEYTRAKLSAGLIFHMLKQEPKIDSLSEDGEKTKLTGNVVLKNVEFSYPNGRHTLTLSSMTIKAKYGKTVALVGPSGCGKSTIIQLLERYYDVLGGTIKLDGIDIRSLNIRHLRNSIAVVGQEPTLFNLSIGENIAYGIENPTFEQIQKAAQLANIDTFIESLPNGYNTNVGGKGTQLSGGQKQRIAIARAVIREPKILLLDEATAALDSESEKIVQDALDHAKNGRTCITVAHRLSTIQNADKICVIENATFAIYSVSIFNQIIKTLFHLQVIAASKMIYFRGPYRRQEFSFPDSVIYYMIKNPISPKIYEKLIQCCKYFFSKNPIIVIPLLKFDQNGSGWEVVRNGIPTKIDITNVPNKLWITNALHVYDNEDITNETHMIMNLASSIVPKFYKCDVTKLSLTKQNIFFNEYLMLALNVKVLAFVDVIVKNLDGTLTSVEKLVEGASKLEKFGLIAEAFHSSPSTKTFEELLKLPHFFTLENFVWAGISEGFDIAKFYKYVKKSNTQTKFYLCFFDPLSDEYQNLLESIIDEIIETEKHEYQPPFINYTGMNREKCEKIESIHKFHK</sequence>
<dbReference type="Proteomes" id="UP000887578">
    <property type="component" value="Unplaced"/>
</dbReference>
<feature type="domain" description="ABC transmembrane type-1" evidence="10">
    <location>
        <begin position="1"/>
        <end position="46"/>
    </location>
</feature>
<comment type="subcellular location">
    <subcellularLocation>
        <location evidence="1">Membrane</location>
        <topology evidence="1">Multi-pass membrane protein</topology>
    </subcellularLocation>
</comment>
<protein>
    <submittedName>
        <fullName evidence="12">Uncharacterized protein</fullName>
    </submittedName>
</protein>
<dbReference type="FunFam" id="3.40.50.300:FF:002283">
    <property type="entry name" value="p-GlycoProtein related"/>
    <property type="match status" value="1"/>
</dbReference>
<keyword evidence="11" id="KW-1185">Reference proteome</keyword>
<dbReference type="InterPro" id="IPR017871">
    <property type="entry name" value="ABC_transporter-like_CS"/>
</dbReference>
<dbReference type="GO" id="GO:0016887">
    <property type="term" value="F:ATP hydrolysis activity"/>
    <property type="evidence" value="ECO:0007669"/>
    <property type="project" value="InterPro"/>
</dbReference>
<dbReference type="InterPro" id="IPR011527">
    <property type="entry name" value="ABC1_TM_dom"/>
</dbReference>
<dbReference type="FunFam" id="3.40.50.300:FF:000916">
    <property type="entry name" value="ABC transporter B family member 9"/>
    <property type="match status" value="1"/>
</dbReference>
<feature type="transmembrane region" description="Helical" evidence="8">
    <location>
        <begin position="519"/>
        <end position="537"/>
    </location>
</feature>
<feature type="domain" description="ABC transporter" evidence="9">
    <location>
        <begin position="79"/>
        <end position="315"/>
    </location>
</feature>
<evidence type="ECO:0000256" key="5">
    <source>
        <dbReference type="ARBA" id="ARBA00022989"/>
    </source>
</evidence>
<dbReference type="WBParaSite" id="PDA_v2.g27400.t1">
    <property type="protein sequence ID" value="PDA_v2.g27400.t1"/>
    <property type="gene ID" value="PDA_v2.g27400"/>
</dbReference>
<dbReference type="SUPFAM" id="SSF52540">
    <property type="entry name" value="P-loop containing nucleoside triphosphate hydrolases"/>
    <property type="match status" value="2"/>
</dbReference>
<dbReference type="InterPro" id="IPR039421">
    <property type="entry name" value="Type_1_exporter"/>
</dbReference>
<evidence type="ECO:0000256" key="8">
    <source>
        <dbReference type="SAM" id="Phobius"/>
    </source>
</evidence>
<dbReference type="PANTHER" id="PTHR43394">
    <property type="entry name" value="ATP-DEPENDENT PERMEASE MDL1, MITOCHONDRIAL"/>
    <property type="match status" value="1"/>
</dbReference>
<dbReference type="InterPro" id="IPR027417">
    <property type="entry name" value="P-loop_NTPase"/>
</dbReference>
<feature type="transmembrane region" description="Helical" evidence="8">
    <location>
        <begin position="621"/>
        <end position="646"/>
    </location>
</feature>
<keyword evidence="4" id="KW-0067">ATP-binding</keyword>
<keyword evidence="5 8" id="KW-1133">Transmembrane helix</keyword>
<proteinExistence type="predicted"/>
<evidence type="ECO:0000256" key="7">
    <source>
        <dbReference type="SAM" id="MobiDB-lite"/>
    </source>
</evidence>
<dbReference type="PROSITE" id="PS50893">
    <property type="entry name" value="ABC_TRANSPORTER_2"/>
    <property type="match status" value="2"/>
</dbReference>